<gene>
    <name evidence="4" type="ORF">GA0070622_5533</name>
</gene>
<dbReference type="GO" id="GO:0016757">
    <property type="term" value="F:glycosyltransferase activity"/>
    <property type="evidence" value="ECO:0007669"/>
    <property type="project" value="UniProtKB-KW"/>
</dbReference>
<name>A0A1A9BHJ5_9ACTN</name>
<keyword evidence="1" id="KW-0328">Glycosyltransferase</keyword>
<accession>A0A1A9BHJ5</accession>
<dbReference type="PANTHER" id="PTHR12526">
    <property type="entry name" value="GLYCOSYLTRANSFERASE"/>
    <property type="match status" value="1"/>
</dbReference>
<evidence type="ECO:0000259" key="3">
    <source>
        <dbReference type="Pfam" id="PF13439"/>
    </source>
</evidence>
<dbReference type="Proteomes" id="UP000199558">
    <property type="component" value="Unassembled WGS sequence"/>
</dbReference>
<dbReference type="CDD" id="cd03801">
    <property type="entry name" value="GT4_PimA-like"/>
    <property type="match status" value="1"/>
</dbReference>
<dbReference type="PANTHER" id="PTHR12526:SF510">
    <property type="entry name" value="D-INOSITOL 3-PHOSPHATE GLYCOSYLTRANSFERASE"/>
    <property type="match status" value="1"/>
</dbReference>
<dbReference type="STRING" id="946078.GA0070622_5533"/>
<keyword evidence="2 4" id="KW-0808">Transferase</keyword>
<dbReference type="InterPro" id="IPR028098">
    <property type="entry name" value="Glyco_trans_4-like_N"/>
</dbReference>
<dbReference type="SUPFAM" id="SSF53756">
    <property type="entry name" value="UDP-Glycosyltransferase/glycogen phosphorylase"/>
    <property type="match status" value="1"/>
</dbReference>
<evidence type="ECO:0000256" key="1">
    <source>
        <dbReference type="ARBA" id="ARBA00022676"/>
    </source>
</evidence>
<dbReference type="OrthoDB" id="6286688at2"/>
<evidence type="ECO:0000256" key="2">
    <source>
        <dbReference type="ARBA" id="ARBA00022679"/>
    </source>
</evidence>
<sequence>MRVLFVCTTGGSGRRQLGGAERFLVEMLPALAARGVEVVAATPDDEVAEALRAAGVRWLPLGAARRVDLDYARRIRALVDELRPDVVSAHLLSAAMHARAGLGLRGRRTPLVVTLHNSLWQYRDAAGSLRARAAVQANISTDLMLRRLRPHATVAVSAFEARELRVRGKVRDVHVIPNPLPAIWPDAADGPDPAPDGPVRVGFLGRLEREKGADLLPDVATALPDVEFLVAGAGTTRLAARPNLHLIGRVDAADFLRRVHCLLVPSRVEAFGRSALEAMSLGVPVVHSGVGGLAEVTAAGDGVLAYRAELTAPALASAVRTATQPGAWDERRHALAREYTARHSFAGCVDTWFDLYRAVAHDTR</sequence>
<keyword evidence="5" id="KW-1185">Reference proteome</keyword>
<organism evidence="4 5">
    <name type="scientific">Micromonospora sediminicola</name>
    <dbReference type="NCBI Taxonomy" id="946078"/>
    <lineage>
        <taxon>Bacteria</taxon>
        <taxon>Bacillati</taxon>
        <taxon>Actinomycetota</taxon>
        <taxon>Actinomycetes</taxon>
        <taxon>Micromonosporales</taxon>
        <taxon>Micromonosporaceae</taxon>
        <taxon>Micromonospora</taxon>
    </lineage>
</organism>
<dbReference type="Pfam" id="PF13692">
    <property type="entry name" value="Glyco_trans_1_4"/>
    <property type="match status" value="1"/>
</dbReference>
<evidence type="ECO:0000313" key="5">
    <source>
        <dbReference type="Proteomes" id="UP000199558"/>
    </source>
</evidence>
<dbReference type="RefSeq" id="WP_091580966.1">
    <property type="nucleotide sequence ID" value="NZ_FLRH01000004.1"/>
</dbReference>
<feature type="domain" description="Glycosyltransferase subfamily 4-like N-terminal" evidence="3">
    <location>
        <begin position="18"/>
        <end position="179"/>
    </location>
</feature>
<protein>
    <submittedName>
        <fullName evidence="4">Glycosyltransferase involved in cell wall bisynthesis</fullName>
    </submittedName>
</protein>
<dbReference type="Pfam" id="PF13439">
    <property type="entry name" value="Glyco_transf_4"/>
    <property type="match status" value="1"/>
</dbReference>
<dbReference type="EMBL" id="FLRH01000004">
    <property type="protein sequence ID" value="SBT68429.1"/>
    <property type="molecule type" value="Genomic_DNA"/>
</dbReference>
<reference evidence="5" key="1">
    <citation type="submission" date="2016-06" db="EMBL/GenBank/DDBJ databases">
        <authorList>
            <person name="Varghese N."/>
            <person name="Submissions Spin"/>
        </authorList>
    </citation>
    <scope>NUCLEOTIDE SEQUENCE [LARGE SCALE GENOMIC DNA]</scope>
    <source>
        <strain evidence="5">DSM 45794</strain>
    </source>
</reference>
<dbReference type="Gene3D" id="3.40.50.2000">
    <property type="entry name" value="Glycogen Phosphorylase B"/>
    <property type="match status" value="2"/>
</dbReference>
<dbReference type="AlphaFoldDB" id="A0A1A9BHJ5"/>
<evidence type="ECO:0000313" key="4">
    <source>
        <dbReference type="EMBL" id="SBT68429.1"/>
    </source>
</evidence>
<proteinExistence type="predicted"/>